<proteinExistence type="predicted"/>
<organism evidence="1 2">
    <name type="scientific">Popillia japonica</name>
    <name type="common">Japanese beetle</name>
    <dbReference type="NCBI Taxonomy" id="7064"/>
    <lineage>
        <taxon>Eukaryota</taxon>
        <taxon>Metazoa</taxon>
        <taxon>Ecdysozoa</taxon>
        <taxon>Arthropoda</taxon>
        <taxon>Hexapoda</taxon>
        <taxon>Insecta</taxon>
        <taxon>Pterygota</taxon>
        <taxon>Neoptera</taxon>
        <taxon>Endopterygota</taxon>
        <taxon>Coleoptera</taxon>
        <taxon>Polyphaga</taxon>
        <taxon>Scarabaeiformia</taxon>
        <taxon>Scarabaeidae</taxon>
        <taxon>Rutelinae</taxon>
        <taxon>Popillia</taxon>
    </lineage>
</organism>
<evidence type="ECO:0000313" key="2">
    <source>
        <dbReference type="Proteomes" id="UP001458880"/>
    </source>
</evidence>
<reference evidence="1 2" key="1">
    <citation type="journal article" date="2024" name="BMC Genomics">
        <title>De novo assembly and annotation of Popillia japonica's genome with initial clues to its potential as an invasive pest.</title>
        <authorList>
            <person name="Cucini C."/>
            <person name="Boschi S."/>
            <person name="Funari R."/>
            <person name="Cardaioli E."/>
            <person name="Iannotti N."/>
            <person name="Marturano G."/>
            <person name="Paoli F."/>
            <person name="Bruttini M."/>
            <person name="Carapelli A."/>
            <person name="Frati F."/>
            <person name="Nardi F."/>
        </authorList>
    </citation>
    <scope>NUCLEOTIDE SEQUENCE [LARGE SCALE GENOMIC DNA]</scope>
    <source>
        <strain evidence="1">DMR45628</strain>
    </source>
</reference>
<dbReference type="AlphaFoldDB" id="A0AAW1MKJ1"/>
<sequence length="172" mass="20055">MVRLLKNYFPSINKSKFANFTPDELQAARKLKTKKPRVPESIPSPDPFFQLSRRELRPLLDIERQRYEQLILARLAAYAYQHRRLCCIIALHIEHVLSSASWQLILEELSFRCIDINLVTIIASYLSRREIILEAEAGFYSESHPVEISFALPAKEEQHLMGVTECMEARRL</sequence>
<evidence type="ECO:0000313" key="1">
    <source>
        <dbReference type="EMBL" id="KAK9746514.1"/>
    </source>
</evidence>
<dbReference type="EMBL" id="JASPKY010000039">
    <property type="protein sequence ID" value="KAK9746514.1"/>
    <property type="molecule type" value="Genomic_DNA"/>
</dbReference>
<protein>
    <submittedName>
        <fullName evidence="1">Uncharacterized protein</fullName>
    </submittedName>
</protein>
<accession>A0AAW1MKJ1</accession>
<comment type="caution">
    <text evidence="1">The sequence shown here is derived from an EMBL/GenBank/DDBJ whole genome shotgun (WGS) entry which is preliminary data.</text>
</comment>
<name>A0AAW1MKJ1_POPJA</name>
<keyword evidence="2" id="KW-1185">Reference proteome</keyword>
<gene>
    <name evidence="1" type="ORF">QE152_g6035</name>
</gene>
<dbReference type="Proteomes" id="UP001458880">
    <property type="component" value="Unassembled WGS sequence"/>
</dbReference>